<reference evidence="3" key="1">
    <citation type="submission" date="2012-08" db="EMBL/GenBank/DDBJ databases">
        <title>The Genome Sequence of Wuchereria bancrofti.</title>
        <authorList>
            <person name="Nutman T.B."/>
            <person name="Fink D.L."/>
            <person name="Russ C."/>
            <person name="Young S."/>
            <person name="Zeng Q."/>
            <person name="Koehrsen M."/>
            <person name="Alvarado L."/>
            <person name="Berlin A."/>
            <person name="Chapman S.B."/>
            <person name="Chen Z."/>
            <person name="Freedman E."/>
            <person name="Gellesch M."/>
            <person name="Goldberg J."/>
            <person name="Griggs A."/>
            <person name="Gujja S."/>
            <person name="Heilman E.R."/>
            <person name="Heiman D."/>
            <person name="Hepburn T."/>
            <person name="Howarth C."/>
            <person name="Jen D."/>
            <person name="Larson L."/>
            <person name="Lewis B."/>
            <person name="Mehta T."/>
            <person name="Park D."/>
            <person name="Pearson M."/>
            <person name="Roberts A."/>
            <person name="Saif S."/>
            <person name="Shea T."/>
            <person name="Shenoy N."/>
            <person name="Sisk P."/>
            <person name="Stolte C."/>
            <person name="Sykes S."/>
            <person name="Walk T."/>
            <person name="White J."/>
            <person name="Yandava C."/>
            <person name="Haas B."/>
            <person name="Henn M.R."/>
            <person name="Nusbaum C."/>
            <person name="Birren B."/>
        </authorList>
    </citation>
    <scope>NUCLEOTIDE SEQUENCE [LARGE SCALE GENOMIC DNA]</scope>
    <source>
        <strain evidence="3">NA</strain>
    </source>
</reference>
<gene>
    <name evidence="2" type="ORF">WUBG_05048</name>
</gene>
<evidence type="ECO:0000313" key="3">
    <source>
        <dbReference type="Proteomes" id="UP000004810"/>
    </source>
</evidence>
<dbReference type="Proteomes" id="UP000004810">
    <property type="component" value="Unassembled WGS sequence"/>
</dbReference>
<feature type="non-terminal residue" evidence="2">
    <location>
        <position position="143"/>
    </location>
</feature>
<name>J9F9N0_WUCBA</name>
<evidence type="ECO:0000256" key="1">
    <source>
        <dbReference type="SAM" id="MobiDB-lite"/>
    </source>
</evidence>
<organism evidence="2 3">
    <name type="scientific">Wuchereria bancrofti</name>
    <dbReference type="NCBI Taxonomy" id="6293"/>
    <lineage>
        <taxon>Eukaryota</taxon>
        <taxon>Metazoa</taxon>
        <taxon>Ecdysozoa</taxon>
        <taxon>Nematoda</taxon>
        <taxon>Chromadorea</taxon>
        <taxon>Rhabditida</taxon>
        <taxon>Spirurina</taxon>
        <taxon>Spiruromorpha</taxon>
        <taxon>Filarioidea</taxon>
        <taxon>Onchocercidae</taxon>
        <taxon>Wuchereria</taxon>
    </lineage>
</organism>
<protein>
    <submittedName>
        <fullName evidence="2">Uncharacterized protein</fullName>
    </submittedName>
</protein>
<comment type="caution">
    <text evidence="2">The sequence shown here is derived from an EMBL/GenBank/DDBJ whole genome shotgun (WGS) entry which is preliminary data.</text>
</comment>
<feature type="region of interest" description="Disordered" evidence="1">
    <location>
        <begin position="121"/>
        <end position="143"/>
    </location>
</feature>
<dbReference type="EMBL" id="ADBV01001854">
    <property type="protein sequence ID" value="EJW84039.1"/>
    <property type="molecule type" value="Genomic_DNA"/>
</dbReference>
<dbReference type="AlphaFoldDB" id="J9F9N0"/>
<sequence length="143" mass="15583">MSQKKTLGTVTECIEICDDSVSLLSDANLSVLNSSPLFIEEKCGKVTKNDEKDKGKWIYSKPSRLNFASLFHGGSHRKYKRSSSVVDIASSKGADEMIQINKDCTLSSANAGSVPQLDSRILEDSSSSSVGRQSQFANNEDEQ</sequence>
<feature type="compositionally biased region" description="Polar residues" evidence="1">
    <location>
        <begin position="130"/>
        <end position="143"/>
    </location>
</feature>
<proteinExistence type="predicted"/>
<evidence type="ECO:0000313" key="2">
    <source>
        <dbReference type="EMBL" id="EJW84039.1"/>
    </source>
</evidence>
<accession>J9F9N0</accession>